<feature type="domain" description="ChlI/MoxR AAA lid" evidence="5">
    <location>
        <begin position="235"/>
        <end position="291"/>
    </location>
</feature>
<evidence type="ECO:0000313" key="6">
    <source>
        <dbReference type="EMBL" id="OFW59326.1"/>
    </source>
</evidence>
<dbReference type="PIRSF" id="PIRSF002849">
    <property type="entry name" value="AAA_ATPase_chaperone_MoxR_prd"/>
    <property type="match status" value="1"/>
</dbReference>
<evidence type="ECO:0000259" key="4">
    <source>
        <dbReference type="Pfam" id="PF07726"/>
    </source>
</evidence>
<dbReference type="GO" id="GO:0016887">
    <property type="term" value="F:ATP hydrolysis activity"/>
    <property type="evidence" value="ECO:0007669"/>
    <property type="project" value="InterPro"/>
</dbReference>
<comment type="caution">
    <text evidence="6">The sequence shown here is derived from an EMBL/GenBank/DDBJ whole genome shotgun (WGS) entry which is preliminary data.</text>
</comment>
<dbReference type="Pfam" id="PF17863">
    <property type="entry name" value="AAA_lid_2"/>
    <property type="match status" value="1"/>
</dbReference>
<dbReference type="PANTHER" id="PTHR42759">
    <property type="entry name" value="MOXR FAMILY PROTEIN"/>
    <property type="match status" value="1"/>
</dbReference>
<protein>
    <recommendedName>
        <fullName evidence="8">MoxR family ATPase</fullName>
    </recommendedName>
</protein>
<evidence type="ECO:0000313" key="7">
    <source>
        <dbReference type="Proteomes" id="UP000177876"/>
    </source>
</evidence>
<dbReference type="FunFam" id="3.40.50.300:FF:000640">
    <property type="entry name" value="MoxR family ATPase"/>
    <property type="match status" value="1"/>
</dbReference>
<dbReference type="AlphaFoldDB" id="A0A1F2WRB0"/>
<proteinExistence type="inferred from homology"/>
<keyword evidence="1" id="KW-0547">Nucleotide-binding</keyword>
<dbReference type="PANTHER" id="PTHR42759:SF5">
    <property type="entry name" value="METHANOL DEHYDROGENASE REGULATOR"/>
    <property type="match status" value="1"/>
</dbReference>
<dbReference type="SUPFAM" id="SSF52540">
    <property type="entry name" value="P-loop containing nucleoside triphosphate hydrolases"/>
    <property type="match status" value="1"/>
</dbReference>
<evidence type="ECO:0000259" key="5">
    <source>
        <dbReference type="Pfam" id="PF17863"/>
    </source>
</evidence>
<dbReference type="EMBL" id="MELK01000016">
    <property type="protein sequence ID" value="OFW59326.1"/>
    <property type="molecule type" value="Genomic_DNA"/>
</dbReference>
<dbReference type="InterPro" id="IPR050764">
    <property type="entry name" value="CbbQ/NirQ/NorQ/GpvN"/>
</dbReference>
<organism evidence="6 7">
    <name type="scientific">Candidatus Solincola sediminis</name>
    <dbReference type="NCBI Taxonomy" id="1797199"/>
    <lineage>
        <taxon>Bacteria</taxon>
        <taxon>Bacillati</taxon>
        <taxon>Actinomycetota</taxon>
        <taxon>Candidatus Geothermincolia</taxon>
        <taxon>Candidatus Geothermincolales</taxon>
        <taxon>Candidatus Geothermincolaceae</taxon>
        <taxon>Candidatus Solincola</taxon>
    </lineage>
</organism>
<dbReference type="Gene3D" id="3.40.50.300">
    <property type="entry name" value="P-loop containing nucleotide triphosphate hydrolases"/>
    <property type="match status" value="1"/>
</dbReference>
<dbReference type="Gene3D" id="1.10.8.80">
    <property type="entry name" value="Magnesium chelatase subunit I, C-Terminal domain"/>
    <property type="match status" value="1"/>
</dbReference>
<feature type="domain" description="ATPase AAA-3" evidence="4">
    <location>
        <begin position="43"/>
        <end position="173"/>
    </location>
</feature>
<evidence type="ECO:0000256" key="3">
    <source>
        <dbReference type="ARBA" id="ARBA00061607"/>
    </source>
</evidence>
<dbReference type="Pfam" id="PF07726">
    <property type="entry name" value="AAA_3"/>
    <property type="match status" value="1"/>
</dbReference>
<sequence length="316" mass="34744">MDTRDHEELRRLAAGLAENIRKVIRGKDEQVELALIALIAGGHLLVEDVPGVGKTMLAKSLARSLAGSYCRIQFTPDLLPSDVTGTTVFNQKTSEFEFRPGPVFANIVLADEINRATPRTQSSLLEAMDESQVTVDGVAHALPQPFFVIATQNPMEYHGTYPLPEGQLDRFCMSISLDYPSHEHEREIVEDQLLEHPVNHLVPVLEADDLPALQFTCRSVRVDGDVLNYAINLVRATRDGEGLVLGAGPRGTIFLIRSAQARAFLRGRDFIVPDDVKAMALPVLSHRLILASRSNGLSSSRVVMSRLLSQVPVPIL</sequence>
<evidence type="ECO:0000256" key="1">
    <source>
        <dbReference type="ARBA" id="ARBA00022741"/>
    </source>
</evidence>
<dbReference type="Proteomes" id="UP000177876">
    <property type="component" value="Unassembled WGS sequence"/>
</dbReference>
<dbReference type="InterPro" id="IPR011703">
    <property type="entry name" value="ATPase_AAA-3"/>
</dbReference>
<dbReference type="InterPro" id="IPR027417">
    <property type="entry name" value="P-loop_NTPase"/>
</dbReference>
<dbReference type="GO" id="GO:0005524">
    <property type="term" value="F:ATP binding"/>
    <property type="evidence" value="ECO:0007669"/>
    <property type="project" value="UniProtKB-KW"/>
</dbReference>
<name>A0A1F2WRB0_9ACTN</name>
<gene>
    <name evidence="6" type="ORF">A2Y75_10810</name>
</gene>
<comment type="similarity">
    <text evidence="3">Belongs to the MoxR family.</text>
</comment>
<evidence type="ECO:0008006" key="8">
    <source>
        <dbReference type="Google" id="ProtNLM"/>
    </source>
</evidence>
<dbReference type="InterPro" id="IPR041628">
    <property type="entry name" value="ChlI/MoxR_AAA_lid"/>
</dbReference>
<keyword evidence="2" id="KW-0067">ATP-binding</keyword>
<accession>A0A1F2WRB0</accession>
<evidence type="ECO:0000256" key="2">
    <source>
        <dbReference type="ARBA" id="ARBA00022840"/>
    </source>
</evidence>
<reference evidence="6 7" key="1">
    <citation type="journal article" date="2016" name="Nat. Commun.">
        <title>Thousands of microbial genomes shed light on interconnected biogeochemical processes in an aquifer system.</title>
        <authorList>
            <person name="Anantharaman K."/>
            <person name="Brown C.T."/>
            <person name="Hug L.A."/>
            <person name="Sharon I."/>
            <person name="Castelle C.J."/>
            <person name="Probst A.J."/>
            <person name="Thomas B.C."/>
            <person name="Singh A."/>
            <person name="Wilkins M.J."/>
            <person name="Karaoz U."/>
            <person name="Brodie E.L."/>
            <person name="Williams K.H."/>
            <person name="Hubbard S.S."/>
            <person name="Banfield J.F."/>
        </authorList>
    </citation>
    <scope>NUCLEOTIDE SEQUENCE [LARGE SCALE GENOMIC DNA]</scope>
</reference>
<dbReference type="STRING" id="1797197.A2Y75_10810"/>